<feature type="region of interest" description="Disordered" evidence="1">
    <location>
        <begin position="57"/>
        <end position="181"/>
    </location>
</feature>
<feature type="compositionally biased region" description="Acidic residues" evidence="1">
    <location>
        <begin position="129"/>
        <end position="139"/>
    </location>
</feature>
<dbReference type="EMBL" id="BAABME010008395">
    <property type="protein sequence ID" value="GAA0172989.1"/>
    <property type="molecule type" value="Genomic_DNA"/>
</dbReference>
<feature type="compositionally biased region" description="Polar residues" evidence="1">
    <location>
        <begin position="73"/>
        <end position="95"/>
    </location>
</feature>
<protein>
    <submittedName>
        <fullName evidence="2">Uncharacterized protein</fullName>
    </submittedName>
</protein>
<comment type="caution">
    <text evidence="2">The sequence shown here is derived from an EMBL/GenBank/DDBJ whole genome shotgun (WGS) entry which is preliminary data.</text>
</comment>
<feature type="compositionally biased region" description="Basic and acidic residues" evidence="1">
    <location>
        <begin position="111"/>
        <end position="128"/>
    </location>
</feature>
<dbReference type="Proteomes" id="UP001454036">
    <property type="component" value="Unassembled WGS sequence"/>
</dbReference>
<keyword evidence="3" id="KW-1185">Reference proteome</keyword>
<evidence type="ECO:0000313" key="3">
    <source>
        <dbReference type="Proteomes" id="UP001454036"/>
    </source>
</evidence>
<proteinExistence type="predicted"/>
<evidence type="ECO:0000313" key="2">
    <source>
        <dbReference type="EMBL" id="GAA0172989.1"/>
    </source>
</evidence>
<gene>
    <name evidence="2" type="ORF">LIER_26701</name>
</gene>
<accession>A0AAV3RAU5</accession>
<evidence type="ECO:0000256" key="1">
    <source>
        <dbReference type="SAM" id="MobiDB-lite"/>
    </source>
</evidence>
<feature type="compositionally biased region" description="Basic and acidic residues" evidence="1">
    <location>
        <begin position="57"/>
        <end position="71"/>
    </location>
</feature>
<name>A0AAV3RAU5_LITER</name>
<reference evidence="2 3" key="1">
    <citation type="submission" date="2024-01" db="EMBL/GenBank/DDBJ databases">
        <title>The complete chloroplast genome sequence of Lithospermum erythrorhizon: insights into the phylogenetic relationship among Boraginaceae species and the maternal lineages of purple gromwells.</title>
        <authorList>
            <person name="Okada T."/>
            <person name="Watanabe K."/>
        </authorList>
    </citation>
    <scope>NUCLEOTIDE SEQUENCE [LARGE SCALE GENOMIC DNA]</scope>
</reference>
<dbReference type="AlphaFoldDB" id="A0AAV3RAU5"/>
<sequence>MHDSPRKQYKEVRFTQGTTVEEAMLEVDFDFTGHQEGEADSDLDSFLELDYEGSLRRPQIDEDTLYGKDFDNFDNNEPAESQNNEGTPSTPWYTSRRTRKGKKNKVPDTYARFDREIKEQMKGKKIVDCSDDSEGDDDILNDHEGESDLGSMSGSSNDDTLREKTVSKNKPKSYNLAYTEK</sequence>
<organism evidence="2 3">
    <name type="scientific">Lithospermum erythrorhizon</name>
    <name type="common">Purple gromwell</name>
    <name type="synonym">Lithospermum officinale var. erythrorhizon</name>
    <dbReference type="NCBI Taxonomy" id="34254"/>
    <lineage>
        <taxon>Eukaryota</taxon>
        <taxon>Viridiplantae</taxon>
        <taxon>Streptophyta</taxon>
        <taxon>Embryophyta</taxon>
        <taxon>Tracheophyta</taxon>
        <taxon>Spermatophyta</taxon>
        <taxon>Magnoliopsida</taxon>
        <taxon>eudicotyledons</taxon>
        <taxon>Gunneridae</taxon>
        <taxon>Pentapetalae</taxon>
        <taxon>asterids</taxon>
        <taxon>lamiids</taxon>
        <taxon>Boraginales</taxon>
        <taxon>Boraginaceae</taxon>
        <taxon>Boraginoideae</taxon>
        <taxon>Lithospermeae</taxon>
        <taxon>Lithospermum</taxon>
    </lineage>
</organism>